<dbReference type="Gene3D" id="3.40.50.300">
    <property type="entry name" value="P-loop containing nucleotide triphosphate hydrolases"/>
    <property type="match status" value="1"/>
</dbReference>
<evidence type="ECO:0000313" key="3">
    <source>
        <dbReference type="EMBL" id="VFK77193.1"/>
    </source>
</evidence>
<sequence length="252" mass="27990">MDIGIGTAKQIYDIAKKQGWIDQLRSLFKKRYKVLMLGSSGVGKTNLIQSLTRDMPDVIHYSTRTAGAPASSMEIHSIPFSFIDTPGQEAHESVRMHAIRKHCGSVDLVINVVCYGYHEYARGKTQAITGDGSIDPKYLEMNRTREISAVQEWNGILGGVAPYRLLTVIAKADIWWHLHEEVSFHYEQGEYFKALGAAKSLNPVVTPHSSVFHKLYGVGPLSGHFDEQNRILTRANLLKVIVELIGEGGANV</sequence>
<accession>A0A450Y0Z1</accession>
<evidence type="ECO:0000313" key="2">
    <source>
        <dbReference type="EMBL" id="VFK35204.1"/>
    </source>
</evidence>
<dbReference type="CDD" id="cd00882">
    <property type="entry name" value="Ras_like_GTPase"/>
    <property type="match status" value="1"/>
</dbReference>
<dbReference type="InterPro" id="IPR027417">
    <property type="entry name" value="P-loop_NTPase"/>
</dbReference>
<protein>
    <submittedName>
        <fullName evidence="2">Small GTP-binding protein domain-containing protein</fullName>
    </submittedName>
</protein>
<evidence type="ECO:0000259" key="1">
    <source>
        <dbReference type="Pfam" id="PF01926"/>
    </source>
</evidence>
<gene>
    <name evidence="3" type="ORF">BECKMB1821H_GA0114242_11088</name>
    <name evidence="2" type="ORF">BECKMB1821I_GA0114274_11048</name>
</gene>
<dbReference type="EMBL" id="CAADFQ010000104">
    <property type="protein sequence ID" value="VFK35204.1"/>
    <property type="molecule type" value="Genomic_DNA"/>
</dbReference>
<dbReference type="Pfam" id="PF01926">
    <property type="entry name" value="MMR_HSR1"/>
    <property type="match status" value="1"/>
</dbReference>
<name>A0A450Y0Z1_9GAMM</name>
<reference evidence="2" key="1">
    <citation type="submission" date="2019-02" db="EMBL/GenBank/DDBJ databases">
        <authorList>
            <person name="Gruber-Vodicka R. H."/>
            <person name="Seah K. B. B."/>
        </authorList>
    </citation>
    <scope>NUCLEOTIDE SEQUENCE</scope>
    <source>
        <strain evidence="3">BECK_BZ198</strain>
        <strain evidence="2">BECK_BZ199</strain>
    </source>
</reference>
<dbReference type="SUPFAM" id="SSF52540">
    <property type="entry name" value="P-loop containing nucleoside triphosphate hydrolases"/>
    <property type="match status" value="1"/>
</dbReference>
<dbReference type="GO" id="GO:0005525">
    <property type="term" value="F:GTP binding"/>
    <property type="evidence" value="ECO:0007669"/>
    <property type="project" value="InterPro"/>
</dbReference>
<dbReference type="PRINTS" id="PR00449">
    <property type="entry name" value="RASTRNSFRMNG"/>
</dbReference>
<proteinExistence type="predicted"/>
<dbReference type="InterPro" id="IPR006073">
    <property type="entry name" value="GTP-bd"/>
</dbReference>
<dbReference type="AlphaFoldDB" id="A0A450Y0Z1"/>
<feature type="domain" description="G" evidence="1">
    <location>
        <begin position="33"/>
        <end position="114"/>
    </location>
</feature>
<dbReference type="EMBL" id="CAADGH010000108">
    <property type="protein sequence ID" value="VFK77193.1"/>
    <property type="molecule type" value="Genomic_DNA"/>
</dbReference>
<organism evidence="2">
    <name type="scientific">Candidatus Kentrum sp. MB</name>
    <dbReference type="NCBI Taxonomy" id="2138164"/>
    <lineage>
        <taxon>Bacteria</taxon>
        <taxon>Pseudomonadati</taxon>
        <taxon>Pseudomonadota</taxon>
        <taxon>Gammaproteobacteria</taxon>
        <taxon>Candidatus Kentrum</taxon>
    </lineage>
</organism>